<dbReference type="GO" id="GO:1990904">
    <property type="term" value="C:ribonucleoprotein complex"/>
    <property type="evidence" value="ECO:0007669"/>
    <property type="project" value="UniProtKB-KW"/>
</dbReference>
<dbReference type="PANTHER" id="PTHR33280">
    <property type="entry name" value="50S RIBOSOMAL PROTEIN L31, CHLOROPLASTIC"/>
    <property type="match status" value="1"/>
</dbReference>
<keyword evidence="3 5" id="KW-0689">Ribosomal protein</keyword>
<keyword evidence="7" id="KW-1185">Reference proteome</keyword>
<evidence type="ECO:0000256" key="1">
    <source>
        <dbReference type="ARBA" id="ARBA00009296"/>
    </source>
</evidence>
<dbReference type="SUPFAM" id="SSF143800">
    <property type="entry name" value="L28p-like"/>
    <property type="match status" value="1"/>
</dbReference>
<evidence type="ECO:0000256" key="5">
    <source>
        <dbReference type="RuleBase" id="RU000564"/>
    </source>
</evidence>
<evidence type="ECO:0000313" key="7">
    <source>
        <dbReference type="Proteomes" id="UP000510842"/>
    </source>
</evidence>
<dbReference type="PANTHER" id="PTHR33280:SF6">
    <property type="entry name" value="LARGE RIBOSOMAL SUBUNIT PROTEIN BL31A"/>
    <property type="match status" value="1"/>
</dbReference>
<dbReference type="AlphaFoldDB" id="A0A6S6S0X6"/>
<dbReference type="PRINTS" id="PR01249">
    <property type="entry name" value="RIBOSOMALL31"/>
</dbReference>
<dbReference type="EMBL" id="LR744089">
    <property type="protein sequence ID" value="CAA3704918.1"/>
    <property type="molecule type" value="Genomic_DNA"/>
</dbReference>
<sequence length="67" mass="7823">MKKNIHPKYNNVIIKCSCGKLFNIKSTLKKNLFIEICSHCHPVYTGKQKKINIGTRIDRFNKQFGKN</sequence>
<dbReference type="NCBIfam" id="NF000612">
    <property type="entry name" value="PRK00019.1"/>
    <property type="match status" value="1"/>
</dbReference>
<name>A0A6S6S0X6_9GAMM</name>
<gene>
    <name evidence="6" type="primary">rpmE</name>
    <name evidence="6" type="ORF">PEMO_0033</name>
</gene>
<dbReference type="InterPro" id="IPR034704">
    <property type="entry name" value="Ribosomal_bL28/bL31-like_sf"/>
</dbReference>
<dbReference type="NCBIfam" id="TIGR00105">
    <property type="entry name" value="L31"/>
    <property type="match status" value="1"/>
</dbReference>
<evidence type="ECO:0000313" key="6">
    <source>
        <dbReference type="EMBL" id="CAA3704918.1"/>
    </source>
</evidence>
<comment type="subunit">
    <text evidence="2">Part of the 50S ribosomal subunit.</text>
</comment>
<dbReference type="Gene3D" id="4.10.830.30">
    <property type="entry name" value="Ribosomal protein L31"/>
    <property type="match status" value="1"/>
</dbReference>
<organism evidence="6 7">
    <name type="scientific">Candidatus Portiera aleyrodidarum</name>
    <name type="common">primary endosymbiont of Bemisia tabaci</name>
    <dbReference type="NCBI Taxonomy" id="91844"/>
    <lineage>
        <taxon>Bacteria</taxon>
        <taxon>Pseudomonadati</taxon>
        <taxon>Pseudomonadota</taxon>
        <taxon>Gammaproteobacteria</taxon>
        <taxon>Candidatus Johnevansiales</taxon>
        <taxon>Candidatus Johnevansiaceae</taxon>
        <taxon>Candidatus Portiera</taxon>
    </lineage>
</organism>
<dbReference type="GO" id="GO:0005840">
    <property type="term" value="C:ribosome"/>
    <property type="evidence" value="ECO:0007669"/>
    <property type="project" value="UniProtKB-KW"/>
</dbReference>
<reference evidence="6 7" key="1">
    <citation type="submission" date="2019-12" db="EMBL/GenBank/DDBJ databases">
        <authorList>
            <person name="Santos-Garcia D."/>
            <person name="Santos-Garcia D."/>
            <person name="Santos-Garcia D."/>
        </authorList>
    </citation>
    <scope>NUCLEOTIDE SEQUENCE [LARGE SCALE GENOMIC DNA]</scope>
    <source>
        <strain evidence="6">PeMo</strain>
    </source>
</reference>
<protein>
    <recommendedName>
        <fullName evidence="5">50S ribosomal protein L31</fullName>
    </recommendedName>
</protein>
<dbReference type="RefSeq" id="WP_180824519.1">
    <property type="nucleotide sequence ID" value="NZ_LR744089.1"/>
</dbReference>
<dbReference type="InterPro" id="IPR042105">
    <property type="entry name" value="Ribosomal_bL31_sf"/>
</dbReference>
<dbReference type="GO" id="GO:0006412">
    <property type="term" value="P:translation"/>
    <property type="evidence" value="ECO:0007669"/>
    <property type="project" value="InterPro"/>
</dbReference>
<evidence type="ECO:0000256" key="4">
    <source>
        <dbReference type="ARBA" id="ARBA00023274"/>
    </source>
</evidence>
<accession>A0A6S6S0X6</accession>
<dbReference type="Proteomes" id="UP000510842">
    <property type="component" value="Chromosome"/>
</dbReference>
<dbReference type="InterPro" id="IPR002150">
    <property type="entry name" value="Ribosomal_bL31"/>
</dbReference>
<proteinExistence type="inferred from homology"/>
<dbReference type="GO" id="GO:0003735">
    <property type="term" value="F:structural constituent of ribosome"/>
    <property type="evidence" value="ECO:0007669"/>
    <property type="project" value="InterPro"/>
</dbReference>
<keyword evidence="4 5" id="KW-0687">Ribonucleoprotein</keyword>
<evidence type="ECO:0000256" key="3">
    <source>
        <dbReference type="ARBA" id="ARBA00022980"/>
    </source>
</evidence>
<comment type="similarity">
    <text evidence="1">Belongs to the bacterial ribosomal protein bL31 family. Type A subfamily.</text>
</comment>
<dbReference type="Pfam" id="PF01197">
    <property type="entry name" value="Ribosomal_L31"/>
    <property type="match status" value="1"/>
</dbReference>
<evidence type="ECO:0000256" key="2">
    <source>
        <dbReference type="ARBA" id="ARBA00011838"/>
    </source>
</evidence>